<dbReference type="Gene3D" id="3.40.350.10">
    <property type="entry name" value="Creatinase/prolidase N-terminal domain"/>
    <property type="match status" value="1"/>
</dbReference>
<evidence type="ECO:0000256" key="4">
    <source>
        <dbReference type="ARBA" id="ARBA00012574"/>
    </source>
</evidence>
<comment type="similarity">
    <text evidence="3">Belongs to the peptidase M24B family.</text>
</comment>
<dbReference type="SMART" id="SM01011">
    <property type="entry name" value="AMP_N"/>
    <property type="match status" value="1"/>
</dbReference>
<keyword evidence="10" id="KW-1185">Reference proteome</keyword>
<comment type="cofactor">
    <cofactor evidence="2">
        <name>Mn(2+)</name>
        <dbReference type="ChEBI" id="CHEBI:29035"/>
    </cofactor>
</comment>
<reference evidence="10" key="1">
    <citation type="submission" date="2017-06" db="EMBL/GenBank/DDBJ databases">
        <authorList>
            <person name="Varghese N."/>
            <person name="Submissions S."/>
        </authorList>
    </citation>
    <scope>NUCLEOTIDE SEQUENCE [LARGE SCALE GENOMIC DNA]</scope>
    <source>
        <strain evidence="10">DSM 27993</strain>
    </source>
</reference>
<dbReference type="InterPro" id="IPR052433">
    <property type="entry name" value="X-Pro_dipept-like"/>
</dbReference>
<dbReference type="InterPro" id="IPR029149">
    <property type="entry name" value="Creatin/AminoP/Spt16_N"/>
</dbReference>
<dbReference type="Gene3D" id="3.90.230.10">
    <property type="entry name" value="Creatinase/methionine aminopeptidase superfamily"/>
    <property type="match status" value="1"/>
</dbReference>
<evidence type="ECO:0000256" key="2">
    <source>
        <dbReference type="ARBA" id="ARBA00001936"/>
    </source>
</evidence>
<dbReference type="GO" id="GO:0070006">
    <property type="term" value="F:metalloaminopeptidase activity"/>
    <property type="evidence" value="ECO:0007669"/>
    <property type="project" value="InterPro"/>
</dbReference>
<evidence type="ECO:0000313" key="10">
    <source>
        <dbReference type="Proteomes" id="UP000198412"/>
    </source>
</evidence>
<protein>
    <recommendedName>
        <fullName evidence="4">Xaa-Pro aminopeptidase</fullName>
        <ecNumber evidence="4">3.4.11.9</ecNumber>
    </recommendedName>
</protein>
<dbReference type="RefSeq" id="WP_089378595.1">
    <property type="nucleotide sequence ID" value="NZ_FZNX01000004.1"/>
</dbReference>
<evidence type="ECO:0000256" key="5">
    <source>
        <dbReference type="ARBA" id="ARBA00022723"/>
    </source>
</evidence>
<keyword evidence="9" id="KW-0645">Protease</keyword>
<evidence type="ECO:0000256" key="7">
    <source>
        <dbReference type="ARBA" id="ARBA00023211"/>
    </source>
</evidence>
<dbReference type="CDD" id="cd01087">
    <property type="entry name" value="Prolidase"/>
    <property type="match status" value="1"/>
</dbReference>
<evidence type="ECO:0000313" key="9">
    <source>
        <dbReference type="EMBL" id="SNR66306.1"/>
    </source>
</evidence>
<dbReference type="PANTHER" id="PTHR43226">
    <property type="entry name" value="XAA-PRO AMINOPEPTIDASE 3"/>
    <property type="match status" value="1"/>
</dbReference>
<dbReference type="EMBL" id="FZNX01000004">
    <property type="protein sequence ID" value="SNR66306.1"/>
    <property type="molecule type" value="Genomic_DNA"/>
</dbReference>
<evidence type="ECO:0000259" key="8">
    <source>
        <dbReference type="SMART" id="SM01011"/>
    </source>
</evidence>
<evidence type="ECO:0000256" key="3">
    <source>
        <dbReference type="ARBA" id="ARBA00008766"/>
    </source>
</evidence>
<keyword evidence="6" id="KW-0378">Hydrolase</keyword>
<keyword evidence="7" id="KW-0464">Manganese</keyword>
<keyword evidence="5" id="KW-0479">Metal-binding</keyword>
<dbReference type="OrthoDB" id="9806388at2"/>
<sequence>MKYFPINNQLYIKNRAKFTAQMKSKSIAVFNSNDTFTTGADSTMPFEQSRDLFYLSGADQEESILLLFPDAIDPNHREILFLTETNEHIAIWYGAKYSKDEAIEVSGIKTVYWLSEFKKIFYDLMTEAETVYFNTNEHYRQSVEIETREDRFIKKCKNDFPAHKWEKSGQILQQIRGVKEPEEIDQIQTACKITNKGFRRILPFVKPGIMEFEIEAEFMHEFLRNRSKGFAYTPIIASGYSACVLHYIENNKECRDGDMLLLDVGAEYANYSSDMTRTIPVNGRFTDRQKEIYEAVLRVKNEATKMLVPGNYWAGYHKEVGKIMTSELLGLGLISKADVQNEDPNWPAYKKYFMHGTSHHLGLDTHDYGALKMPMEANMVFTVEPGIYIPEEKMGIRIEDDVVIQKTGEPINLMKNIPVEIEEIEELMNS</sequence>
<keyword evidence="9" id="KW-0031">Aminopeptidase</keyword>
<dbReference type="Pfam" id="PF05195">
    <property type="entry name" value="AMP_N"/>
    <property type="match status" value="1"/>
</dbReference>
<accession>A0A238Y4V3</accession>
<dbReference type="SUPFAM" id="SSF53092">
    <property type="entry name" value="Creatinase/prolidase N-terminal domain"/>
    <property type="match status" value="1"/>
</dbReference>
<organism evidence="9 10">
    <name type="scientific">Lutibacter flavus</name>
    <dbReference type="NCBI Taxonomy" id="691689"/>
    <lineage>
        <taxon>Bacteria</taxon>
        <taxon>Pseudomonadati</taxon>
        <taxon>Bacteroidota</taxon>
        <taxon>Flavobacteriia</taxon>
        <taxon>Flavobacteriales</taxon>
        <taxon>Flavobacteriaceae</taxon>
        <taxon>Lutibacter</taxon>
    </lineage>
</organism>
<dbReference type="Proteomes" id="UP000198412">
    <property type="component" value="Unassembled WGS sequence"/>
</dbReference>
<dbReference type="GO" id="GO:0006508">
    <property type="term" value="P:proteolysis"/>
    <property type="evidence" value="ECO:0007669"/>
    <property type="project" value="TreeGrafter"/>
</dbReference>
<dbReference type="AlphaFoldDB" id="A0A238Y4V3"/>
<name>A0A238Y4V3_9FLAO</name>
<evidence type="ECO:0000256" key="1">
    <source>
        <dbReference type="ARBA" id="ARBA00001424"/>
    </source>
</evidence>
<dbReference type="InterPro" id="IPR036005">
    <property type="entry name" value="Creatinase/aminopeptidase-like"/>
</dbReference>
<feature type="domain" description="Aminopeptidase P N-terminal" evidence="8">
    <location>
        <begin position="6"/>
        <end position="142"/>
    </location>
</feature>
<dbReference type="PANTHER" id="PTHR43226:SF4">
    <property type="entry name" value="XAA-PRO AMINOPEPTIDASE 3"/>
    <property type="match status" value="1"/>
</dbReference>
<dbReference type="InterPro" id="IPR007865">
    <property type="entry name" value="Aminopep_P_N"/>
</dbReference>
<comment type="catalytic activity">
    <reaction evidence="1">
        <text>Release of any N-terminal amino acid, including proline, that is linked to proline, even from a dipeptide or tripeptide.</text>
        <dbReference type="EC" id="3.4.11.9"/>
    </reaction>
</comment>
<gene>
    <name evidence="9" type="ORF">SAMN04488111_2295</name>
</gene>
<dbReference type="InterPro" id="IPR000994">
    <property type="entry name" value="Pept_M24"/>
</dbReference>
<dbReference type="EC" id="3.4.11.9" evidence="4"/>
<proteinExistence type="inferred from homology"/>
<dbReference type="GO" id="GO:0030145">
    <property type="term" value="F:manganese ion binding"/>
    <property type="evidence" value="ECO:0007669"/>
    <property type="project" value="InterPro"/>
</dbReference>
<dbReference type="SUPFAM" id="SSF55920">
    <property type="entry name" value="Creatinase/aminopeptidase"/>
    <property type="match status" value="1"/>
</dbReference>
<dbReference type="Pfam" id="PF00557">
    <property type="entry name" value="Peptidase_M24"/>
    <property type="match status" value="1"/>
</dbReference>
<evidence type="ECO:0000256" key="6">
    <source>
        <dbReference type="ARBA" id="ARBA00022801"/>
    </source>
</evidence>